<accession>A0ABT9YC23</accession>
<evidence type="ECO:0000256" key="1">
    <source>
        <dbReference type="SAM" id="Phobius"/>
    </source>
</evidence>
<proteinExistence type="predicted"/>
<reference evidence="2 3" key="1">
    <citation type="submission" date="2023-07" db="EMBL/GenBank/DDBJ databases">
        <title>Genomic Encyclopedia of Type Strains, Phase IV (KMG-IV): sequencing the most valuable type-strain genomes for metagenomic binning, comparative biology and taxonomic classification.</title>
        <authorList>
            <person name="Goeker M."/>
        </authorList>
    </citation>
    <scope>NUCLEOTIDE SEQUENCE [LARGE SCALE GENOMIC DNA]</scope>
    <source>
        <strain evidence="2 3">DSM 19154</strain>
    </source>
</reference>
<dbReference type="EMBL" id="JAUSUA010000001">
    <property type="protein sequence ID" value="MDQ0205401.1"/>
    <property type="molecule type" value="Genomic_DNA"/>
</dbReference>
<dbReference type="NCBIfam" id="TIGR04086">
    <property type="entry name" value="TIGR04086_membr"/>
    <property type="match status" value="1"/>
</dbReference>
<dbReference type="RefSeq" id="WP_306979059.1">
    <property type="nucleotide sequence ID" value="NZ_JAUSUA010000001.1"/>
</dbReference>
<feature type="transmembrane region" description="Helical" evidence="1">
    <location>
        <begin position="7"/>
        <end position="32"/>
    </location>
</feature>
<dbReference type="Proteomes" id="UP001225034">
    <property type="component" value="Unassembled WGS sequence"/>
</dbReference>
<gene>
    <name evidence="2" type="ORF">J2S05_000175</name>
</gene>
<keyword evidence="1" id="KW-1133">Transmembrane helix</keyword>
<organism evidence="2 3">
    <name type="scientific">Alkalicoccobacillus murimartini</name>
    <dbReference type="NCBI Taxonomy" id="171685"/>
    <lineage>
        <taxon>Bacteria</taxon>
        <taxon>Bacillati</taxon>
        <taxon>Bacillota</taxon>
        <taxon>Bacilli</taxon>
        <taxon>Bacillales</taxon>
        <taxon>Bacillaceae</taxon>
        <taxon>Alkalicoccobacillus</taxon>
    </lineage>
</organism>
<feature type="transmembrane region" description="Helical" evidence="1">
    <location>
        <begin position="70"/>
        <end position="92"/>
    </location>
</feature>
<evidence type="ECO:0000313" key="3">
    <source>
        <dbReference type="Proteomes" id="UP001225034"/>
    </source>
</evidence>
<keyword evidence="3" id="KW-1185">Reference proteome</keyword>
<evidence type="ECO:0000313" key="2">
    <source>
        <dbReference type="EMBL" id="MDQ0205401.1"/>
    </source>
</evidence>
<name>A0ABT9YC23_9BACI</name>
<feature type="transmembrane region" description="Helical" evidence="1">
    <location>
        <begin position="104"/>
        <end position="122"/>
    </location>
</feature>
<comment type="caution">
    <text evidence="2">The sequence shown here is derived from an EMBL/GenBank/DDBJ whole genome shotgun (WGS) entry which is preliminary data.</text>
</comment>
<dbReference type="Pfam" id="PF12670">
    <property type="entry name" value="DUF3792"/>
    <property type="match status" value="1"/>
</dbReference>
<protein>
    <submittedName>
        <fullName evidence="2">Membrane protein (TIGR04086 family)</fullName>
    </submittedName>
</protein>
<keyword evidence="1" id="KW-0812">Transmembrane</keyword>
<sequence length="124" mass="13073">MSNRAFVPAVFTGLVVIMSGAILASLLLASFLSLTSYTEQSIKWLITFLSFLCLFIGGFVSGAKAKTKGWIAGGLTALLFTAIAYVVSTLGYNEVFTSSQYLLHGGYLLTGAIGGMIGVNLMKS</sequence>
<dbReference type="InterPro" id="IPR023804">
    <property type="entry name" value="DUF3792_TM"/>
</dbReference>
<keyword evidence="1" id="KW-0472">Membrane</keyword>
<feature type="transmembrane region" description="Helical" evidence="1">
    <location>
        <begin position="44"/>
        <end position="63"/>
    </location>
</feature>